<name>A0A9N9EDR3_9GLOM</name>
<protein>
    <submittedName>
        <fullName evidence="1">3174_t:CDS:1</fullName>
    </submittedName>
</protein>
<keyword evidence="2" id="KW-1185">Reference proteome</keyword>
<feature type="non-terminal residue" evidence="1">
    <location>
        <position position="92"/>
    </location>
</feature>
<evidence type="ECO:0000313" key="1">
    <source>
        <dbReference type="EMBL" id="CAG8672507.1"/>
    </source>
</evidence>
<organism evidence="1 2">
    <name type="scientific">Ambispora gerdemannii</name>
    <dbReference type="NCBI Taxonomy" id="144530"/>
    <lineage>
        <taxon>Eukaryota</taxon>
        <taxon>Fungi</taxon>
        <taxon>Fungi incertae sedis</taxon>
        <taxon>Mucoromycota</taxon>
        <taxon>Glomeromycotina</taxon>
        <taxon>Glomeromycetes</taxon>
        <taxon>Archaeosporales</taxon>
        <taxon>Ambisporaceae</taxon>
        <taxon>Ambispora</taxon>
    </lineage>
</organism>
<evidence type="ECO:0000313" key="2">
    <source>
        <dbReference type="Proteomes" id="UP000789831"/>
    </source>
</evidence>
<proteinExistence type="predicted"/>
<comment type="caution">
    <text evidence="1">The sequence shown here is derived from an EMBL/GenBank/DDBJ whole genome shotgun (WGS) entry which is preliminary data.</text>
</comment>
<dbReference type="Proteomes" id="UP000789831">
    <property type="component" value="Unassembled WGS sequence"/>
</dbReference>
<accession>A0A9N9EDR3</accession>
<dbReference type="AlphaFoldDB" id="A0A9N9EDR3"/>
<reference evidence="1" key="1">
    <citation type="submission" date="2021-06" db="EMBL/GenBank/DDBJ databases">
        <authorList>
            <person name="Kallberg Y."/>
            <person name="Tangrot J."/>
            <person name="Rosling A."/>
        </authorList>
    </citation>
    <scope>NUCLEOTIDE SEQUENCE</scope>
    <source>
        <strain evidence="1">MT106</strain>
    </source>
</reference>
<gene>
    <name evidence="1" type="ORF">AGERDE_LOCUS12325</name>
</gene>
<dbReference type="EMBL" id="CAJVPL010008007">
    <property type="protein sequence ID" value="CAG8672507.1"/>
    <property type="molecule type" value="Genomic_DNA"/>
</dbReference>
<sequence length="92" mass="10821">MILDKGPTKDWWMEVKYQRLSDSISPTKTKFQTQEAALIYLQHKRRTIQCHGCKYFVDELITGMIFEQDSSRNTYCQDCIEKGRLNLPVCAQ</sequence>